<dbReference type="Proteomes" id="UP000003598">
    <property type="component" value="Unassembled WGS sequence"/>
</dbReference>
<keyword evidence="2" id="KW-1185">Reference proteome</keyword>
<evidence type="ECO:0000313" key="2">
    <source>
        <dbReference type="Proteomes" id="UP000003598"/>
    </source>
</evidence>
<dbReference type="EMBL" id="AFFY01000017">
    <property type="protein sequence ID" value="EHH00927.1"/>
    <property type="molecule type" value="Genomic_DNA"/>
</dbReference>
<comment type="caution">
    <text evidence="1">The sequence shown here is derived from an EMBL/GenBank/DDBJ whole genome shotgun (WGS) entry which is preliminary data.</text>
</comment>
<evidence type="ECO:0000313" key="1">
    <source>
        <dbReference type="EMBL" id="EHH00927.1"/>
    </source>
</evidence>
<organism evidence="1 2">
    <name type="scientific">Paraprevotella clara YIT 11840</name>
    <dbReference type="NCBI Taxonomy" id="762968"/>
    <lineage>
        <taxon>Bacteria</taxon>
        <taxon>Pseudomonadati</taxon>
        <taxon>Bacteroidota</taxon>
        <taxon>Bacteroidia</taxon>
        <taxon>Bacteroidales</taxon>
        <taxon>Prevotellaceae</taxon>
        <taxon>Paraprevotella</taxon>
    </lineage>
</organism>
<name>G5SPM8_9BACT</name>
<accession>G5SPM8</accession>
<gene>
    <name evidence="1" type="ORF">HMPREF9441_01311</name>
</gene>
<reference evidence="1 2" key="1">
    <citation type="submission" date="2011-03" db="EMBL/GenBank/DDBJ databases">
        <authorList>
            <person name="Weinstock G."/>
            <person name="Sodergren E."/>
            <person name="Clifton S."/>
            <person name="Fulton L."/>
            <person name="Fulton B."/>
            <person name="Courtney L."/>
            <person name="Fronick C."/>
            <person name="Harrison M."/>
            <person name="Strong C."/>
            <person name="Farmer C."/>
            <person name="Delahaunty K."/>
            <person name="Markovic C."/>
            <person name="Hall O."/>
            <person name="Minx P."/>
            <person name="Tomlinson C."/>
            <person name="Mitreva M."/>
            <person name="Hou S."/>
            <person name="Chen J."/>
            <person name="Wollam A."/>
            <person name="Pepin K.H."/>
            <person name="Johnson M."/>
            <person name="Bhonagiri V."/>
            <person name="Zhang X."/>
            <person name="Suruliraj S."/>
            <person name="Warren W."/>
            <person name="Chinwalla A."/>
            <person name="Mardis E.R."/>
            <person name="Wilson R.K."/>
        </authorList>
    </citation>
    <scope>NUCLEOTIDE SEQUENCE [LARGE SCALE GENOMIC DNA]</scope>
    <source>
        <strain evidence="1 2">YIT 11840</strain>
    </source>
</reference>
<proteinExistence type="predicted"/>
<sequence length="41" mass="4963">MITRSQIVNRLLKRNFGFRNSVVLQEYFKPPNKLVKDRNEL</sequence>
<dbReference type="AlphaFoldDB" id="G5SPM8"/>
<dbReference type="STRING" id="762968.HMPREF9441_01311"/>
<dbReference type="HOGENOM" id="CLU_3273919_0_0_10"/>
<protein>
    <submittedName>
        <fullName evidence="1">Uncharacterized protein</fullName>
    </submittedName>
</protein>